<dbReference type="InterPro" id="IPR011032">
    <property type="entry name" value="GroES-like_sf"/>
</dbReference>
<evidence type="ECO:0000313" key="5">
    <source>
        <dbReference type="EMBL" id="OGG68855.1"/>
    </source>
</evidence>
<gene>
    <name evidence="3" type="primary">groES</name>
    <name evidence="3" type="synonym">groS</name>
    <name evidence="5" type="ORF">A3C95_01455</name>
</gene>
<sequence length="103" mass="11348">MTQTKKLSIQPLGDRVVVRPAEAGGEKKLASGIILPAEGKEKPIEGEVVAVGPGRLSDNGIRLPMEVKKGDKVYFKKPWDEPIKIDDTEYYILSESDITLIKN</sequence>
<dbReference type="HAMAP" id="MF_00580">
    <property type="entry name" value="CH10"/>
    <property type="match status" value="1"/>
</dbReference>
<protein>
    <recommendedName>
        <fullName evidence="3">Co-chaperonin GroES</fullName>
    </recommendedName>
    <alternativeName>
        <fullName evidence="3">10 kDa chaperonin</fullName>
    </alternativeName>
    <alternativeName>
        <fullName evidence="3">Chaperonin-10</fullName>
        <shortName evidence="3">Cpn10</shortName>
    </alternativeName>
</protein>
<dbReference type="SUPFAM" id="SSF50129">
    <property type="entry name" value="GroES-like"/>
    <property type="match status" value="1"/>
</dbReference>
<dbReference type="GO" id="GO:0005524">
    <property type="term" value="F:ATP binding"/>
    <property type="evidence" value="ECO:0007669"/>
    <property type="project" value="InterPro"/>
</dbReference>
<evidence type="ECO:0000256" key="1">
    <source>
        <dbReference type="ARBA" id="ARBA00006975"/>
    </source>
</evidence>
<evidence type="ECO:0000256" key="4">
    <source>
        <dbReference type="RuleBase" id="RU000535"/>
    </source>
</evidence>
<dbReference type="Gene3D" id="2.30.33.40">
    <property type="entry name" value="GroES chaperonin"/>
    <property type="match status" value="1"/>
</dbReference>
<dbReference type="GO" id="GO:0005737">
    <property type="term" value="C:cytoplasm"/>
    <property type="evidence" value="ECO:0007669"/>
    <property type="project" value="UniProtKB-SubCell"/>
</dbReference>
<accession>A0A1F6E566</accession>
<comment type="similarity">
    <text evidence="1 3 4">Belongs to the GroES chaperonin family.</text>
</comment>
<comment type="subunit">
    <text evidence="3">Heptamer of 7 subunits arranged in a ring. Interacts with the chaperonin GroEL.</text>
</comment>
<comment type="function">
    <text evidence="3 4">Together with the chaperonin GroEL, plays an essential role in assisting protein folding. The GroEL-GroES system forms a nano-cage that allows encapsulation of the non-native substrate proteins and provides a physical environment optimized to promote and accelerate protein folding. GroES binds to the apical surface of the GroEL ring, thereby capping the opening of the GroEL channel.</text>
</comment>
<dbReference type="SMART" id="SM00883">
    <property type="entry name" value="Cpn10"/>
    <property type="match status" value="1"/>
</dbReference>
<dbReference type="InterPro" id="IPR020818">
    <property type="entry name" value="Chaperonin_GroES"/>
</dbReference>
<evidence type="ECO:0000256" key="2">
    <source>
        <dbReference type="ARBA" id="ARBA00023186"/>
    </source>
</evidence>
<keyword evidence="2 3" id="KW-0143">Chaperone</keyword>
<organism evidence="5 6">
    <name type="scientific">Candidatus Kaiserbacteria bacterium RIFCSPHIGHO2_02_FULL_56_30</name>
    <dbReference type="NCBI Taxonomy" id="1798499"/>
    <lineage>
        <taxon>Bacteria</taxon>
        <taxon>Candidatus Kaiseribacteriota</taxon>
    </lineage>
</organism>
<dbReference type="CDD" id="cd00320">
    <property type="entry name" value="cpn10"/>
    <property type="match status" value="1"/>
</dbReference>
<dbReference type="EMBL" id="MFLM01000002">
    <property type="protein sequence ID" value="OGG68855.1"/>
    <property type="molecule type" value="Genomic_DNA"/>
</dbReference>
<comment type="caution">
    <text evidence="5">The sequence shown here is derived from an EMBL/GenBank/DDBJ whole genome shotgun (WGS) entry which is preliminary data.</text>
</comment>
<dbReference type="STRING" id="1798499.A3C95_01455"/>
<dbReference type="GO" id="GO:0046872">
    <property type="term" value="F:metal ion binding"/>
    <property type="evidence" value="ECO:0007669"/>
    <property type="project" value="TreeGrafter"/>
</dbReference>
<name>A0A1F6E566_9BACT</name>
<dbReference type="GO" id="GO:0044183">
    <property type="term" value="F:protein folding chaperone"/>
    <property type="evidence" value="ECO:0007669"/>
    <property type="project" value="InterPro"/>
</dbReference>
<dbReference type="PRINTS" id="PR00297">
    <property type="entry name" value="CHAPERONIN10"/>
</dbReference>
<dbReference type="GO" id="GO:0051082">
    <property type="term" value="F:unfolded protein binding"/>
    <property type="evidence" value="ECO:0007669"/>
    <property type="project" value="TreeGrafter"/>
</dbReference>
<comment type="subcellular location">
    <subcellularLocation>
        <location evidence="3">Cytoplasm</location>
    </subcellularLocation>
</comment>
<dbReference type="Proteomes" id="UP000177107">
    <property type="component" value="Unassembled WGS sequence"/>
</dbReference>
<proteinExistence type="inferred from homology"/>
<dbReference type="FunFam" id="2.30.33.40:FF:000001">
    <property type="entry name" value="10 kDa chaperonin"/>
    <property type="match status" value="1"/>
</dbReference>
<dbReference type="PANTHER" id="PTHR10772:SF58">
    <property type="entry name" value="CO-CHAPERONIN GROES"/>
    <property type="match status" value="1"/>
</dbReference>
<dbReference type="GO" id="GO:0051087">
    <property type="term" value="F:protein-folding chaperone binding"/>
    <property type="evidence" value="ECO:0007669"/>
    <property type="project" value="TreeGrafter"/>
</dbReference>
<reference evidence="5 6" key="1">
    <citation type="journal article" date="2016" name="Nat. Commun.">
        <title>Thousands of microbial genomes shed light on interconnected biogeochemical processes in an aquifer system.</title>
        <authorList>
            <person name="Anantharaman K."/>
            <person name="Brown C.T."/>
            <person name="Hug L.A."/>
            <person name="Sharon I."/>
            <person name="Castelle C.J."/>
            <person name="Probst A.J."/>
            <person name="Thomas B.C."/>
            <person name="Singh A."/>
            <person name="Wilkins M.J."/>
            <person name="Karaoz U."/>
            <person name="Brodie E.L."/>
            <person name="Williams K.H."/>
            <person name="Hubbard S.S."/>
            <person name="Banfield J.F."/>
        </authorList>
    </citation>
    <scope>NUCLEOTIDE SEQUENCE [LARGE SCALE GENOMIC DNA]</scope>
</reference>
<keyword evidence="3" id="KW-0963">Cytoplasm</keyword>
<dbReference type="InterPro" id="IPR037124">
    <property type="entry name" value="Chaperonin_GroES_sf"/>
</dbReference>
<dbReference type="Pfam" id="PF00166">
    <property type="entry name" value="Cpn10"/>
    <property type="match status" value="1"/>
</dbReference>
<dbReference type="AlphaFoldDB" id="A0A1F6E566"/>
<evidence type="ECO:0000256" key="3">
    <source>
        <dbReference type="HAMAP-Rule" id="MF_00580"/>
    </source>
</evidence>
<dbReference type="PANTHER" id="PTHR10772">
    <property type="entry name" value="10 KDA HEAT SHOCK PROTEIN"/>
    <property type="match status" value="1"/>
</dbReference>
<evidence type="ECO:0000313" key="6">
    <source>
        <dbReference type="Proteomes" id="UP000177107"/>
    </source>
</evidence>